<sequence length="444" mass="52167">MFSRKLITKLQVMGPKNLCRLCLLEGSLRDIVETKLPHMIEDCFEINITSDKTLPQRICSSCFRQIIRFYVYKQKVIKAQDYLRIYTNAKQFHPIPVKEKNKTHSHRNKFEELENIHEEIQKKRVELKKCMEKIISYNFGPPPLVPIPPSDIVVSTKKDVKDGLLENTPDQMEPTLPPLIPLRTDFNNDSTLKPLNSNIYSETLEAQTLQDCNSFSCNICQEKLDSRLKLLKHLRKHKSTRHYLCNICGKRYSTPSTFRVHMRTHTGERPFECNICHKRFARWTGVKSHMNIHKNVQPFKCETCEKRFKTSSNLYRHKKLHSGTGCFKCSFCEKTFNQSEHLKVHERIHHTKEKPYLCSECGKGFVNLQRLKRHEWIHNGQKPHPCLLCPKAYTNSADLKNHQLKIHQGKTVQKLFVCSICNKRFTHHCRLIKHMQSHESPDIN</sequence>
<dbReference type="SUPFAM" id="SSF57667">
    <property type="entry name" value="beta-beta-alpha zinc fingers"/>
    <property type="match status" value="5"/>
</dbReference>
<feature type="binding site" evidence="11">
    <location>
        <position position="59"/>
    </location>
    <ligand>
        <name>Zn(2+)</name>
        <dbReference type="ChEBI" id="CHEBI:29105"/>
    </ligand>
</feature>
<dbReference type="FunFam" id="3.30.160.60:FF:000145">
    <property type="entry name" value="Zinc finger protein 574"/>
    <property type="match status" value="1"/>
</dbReference>
<dbReference type="Gene3D" id="3.30.160.60">
    <property type="entry name" value="Classic Zinc Finger"/>
    <property type="match status" value="8"/>
</dbReference>
<evidence type="ECO:0000256" key="3">
    <source>
        <dbReference type="ARBA" id="ARBA00022723"/>
    </source>
</evidence>
<evidence type="ECO:0000259" key="12">
    <source>
        <dbReference type="PROSITE" id="PS50157"/>
    </source>
</evidence>
<keyword evidence="9" id="KW-0539">Nucleus</keyword>
<dbReference type="FunFam" id="3.30.160.60:FF:000446">
    <property type="entry name" value="Zinc finger protein"/>
    <property type="match status" value="2"/>
</dbReference>
<evidence type="ECO:0000256" key="9">
    <source>
        <dbReference type="ARBA" id="ARBA00023242"/>
    </source>
</evidence>
<evidence type="ECO:0000256" key="8">
    <source>
        <dbReference type="ARBA" id="ARBA00023163"/>
    </source>
</evidence>
<evidence type="ECO:0000256" key="1">
    <source>
        <dbReference type="ARBA" id="ARBA00004123"/>
    </source>
</evidence>
<feature type="domain" description="C2H2-type" evidence="12">
    <location>
        <begin position="215"/>
        <end position="242"/>
    </location>
</feature>
<evidence type="ECO:0000313" key="14">
    <source>
        <dbReference type="EMBL" id="KAF7281472.1"/>
    </source>
</evidence>
<dbReference type="AlphaFoldDB" id="A0A834IWX4"/>
<comment type="subcellular location">
    <subcellularLocation>
        <location evidence="1">Nucleus</location>
    </subcellularLocation>
</comment>
<proteinExistence type="inferred from homology"/>
<organism evidence="14 15">
    <name type="scientific">Rhynchophorus ferrugineus</name>
    <name type="common">Red palm weevil</name>
    <name type="synonym">Curculio ferrugineus</name>
    <dbReference type="NCBI Taxonomy" id="354439"/>
    <lineage>
        <taxon>Eukaryota</taxon>
        <taxon>Metazoa</taxon>
        <taxon>Ecdysozoa</taxon>
        <taxon>Arthropoda</taxon>
        <taxon>Hexapoda</taxon>
        <taxon>Insecta</taxon>
        <taxon>Pterygota</taxon>
        <taxon>Neoptera</taxon>
        <taxon>Endopterygota</taxon>
        <taxon>Coleoptera</taxon>
        <taxon>Polyphaga</taxon>
        <taxon>Cucujiformia</taxon>
        <taxon>Curculionidae</taxon>
        <taxon>Dryophthorinae</taxon>
        <taxon>Rhynchophorus</taxon>
    </lineage>
</organism>
<feature type="domain" description="C2H2-type" evidence="12">
    <location>
        <begin position="356"/>
        <end position="383"/>
    </location>
</feature>
<comment type="similarity">
    <text evidence="2">Belongs to the krueppel C2H2-type zinc-finger protein family.</text>
</comment>
<feature type="domain" description="C2H2-type" evidence="12">
    <location>
        <begin position="384"/>
        <end position="412"/>
    </location>
</feature>
<feature type="domain" description="C2H2-type" evidence="12">
    <location>
        <begin position="243"/>
        <end position="270"/>
    </location>
</feature>
<dbReference type="PROSITE" id="PS51915">
    <property type="entry name" value="ZAD"/>
    <property type="match status" value="1"/>
</dbReference>
<feature type="domain" description="C2H2-type" evidence="12">
    <location>
        <begin position="327"/>
        <end position="355"/>
    </location>
</feature>
<keyword evidence="6 11" id="KW-0862">Zinc</keyword>
<keyword evidence="7" id="KW-0805">Transcription regulation</keyword>
<evidence type="ECO:0000256" key="11">
    <source>
        <dbReference type="PROSITE-ProRule" id="PRU01263"/>
    </source>
</evidence>
<dbReference type="PANTHER" id="PTHR16515:SF66">
    <property type="entry name" value="C2H2-TYPE DOMAIN-CONTAINING PROTEIN"/>
    <property type="match status" value="1"/>
</dbReference>
<dbReference type="Gene3D" id="3.40.1800.20">
    <property type="match status" value="1"/>
</dbReference>
<evidence type="ECO:0000256" key="2">
    <source>
        <dbReference type="ARBA" id="ARBA00006991"/>
    </source>
</evidence>
<keyword evidence="4" id="KW-0677">Repeat</keyword>
<evidence type="ECO:0000256" key="7">
    <source>
        <dbReference type="ARBA" id="ARBA00023015"/>
    </source>
</evidence>
<keyword evidence="8" id="KW-0804">Transcription</keyword>
<dbReference type="FunFam" id="3.30.160.60:FF:000193">
    <property type="entry name" value="Zinc finger protein 300"/>
    <property type="match status" value="1"/>
</dbReference>
<evidence type="ECO:0000256" key="4">
    <source>
        <dbReference type="ARBA" id="ARBA00022737"/>
    </source>
</evidence>
<evidence type="ECO:0000256" key="10">
    <source>
        <dbReference type="PROSITE-ProRule" id="PRU00042"/>
    </source>
</evidence>
<feature type="domain" description="C2H2-type" evidence="12">
    <location>
        <begin position="416"/>
        <end position="443"/>
    </location>
</feature>
<keyword evidence="5 10" id="KW-0863">Zinc-finger</keyword>
<dbReference type="InterPro" id="IPR012934">
    <property type="entry name" value="Znf_AD"/>
</dbReference>
<dbReference type="GO" id="GO:0005634">
    <property type="term" value="C:nucleus"/>
    <property type="evidence" value="ECO:0007669"/>
    <property type="project" value="UniProtKB-SubCell"/>
</dbReference>
<dbReference type="Pfam" id="PF07776">
    <property type="entry name" value="zf-AD"/>
    <property type="match status" value="1"/>
</dbReference>
<gene>
    <name evidence="14" type="ORF">GWI33_004719</name>
</gene>
<feature type="domain" description="C2H2-type" evidence="12">
    <location>
        <begin position="299"/>
        <end position="323"/>
    </location>
</feature>
<dbReference type="PROSITE" id="PS50157">
    <property type="entry name" value="ZINC_FINGER_C2H2_2"/>
    <property type="match status" value="8"/>
</dbReference>
<comment type="caution">
    <text evidence="14">The sequence shown here is derived from an EMBL/GenBank/DDBJ whole genome shotgun (WGS) entry which is preliminary data.</text>
</comment>
<evidence type="ECO:0000313" key="15">
    <source>
        <dbReference type="Proteomes" id="UP000625711"/>
    </source>
</evidence>
<dbReference type="SMART" id="SM00355">
    <property type="entry name" value="ZnF_C2H2"/>
    <property type="match status" value="8"/>
</dbReference>
<protein>
    <submittedName>
        <fullName evidence="14">Uncharacterized protein</fullName>
    </submittedName>
</protein>
<feature type="binding site" evidence="11">
    <location>
        <position position="62"/>
    </location>
    <ligand>
        <name>Zn(2+)</name>
        <dbReference type="ChEBI" id="CHEBI:29105"/>
    </ligand>
</feature>
<dbReference type="FunFam" id="3.30.160.60:FF:000624">
    <property type="entry name" value="zinc finger protein 697"/>
    <property type="match status" value="2"/>
</dbReference>
<evidence type="ECO:0000256" key="5">
    <source>
        <dbReference type="ARBA" id="ARBA00022771"/>
    </source>
</evidence>
<feature type="binding site" evidence="11">
    <location>
        <position position="22"/>
    </location>
    <ligand>
        <name>Zn(2+)</name>
        <dbReference type="ChEBI" id="CHEBI:29105"/>
    </ligand>
</feature>
<feature type="binding site" evidence="11">
    <location>
        <position position="19"/>
    </location>
    <ligand>
        <name>Zn(2+)</name>
        <dbReference type="ChEBI" id="CHEBI:29105"/>
    </ligand>
</feature>
<evidence type="ECO:0000259" key="13">
    <source>
        <dbReference type="PROSITE" id="PS51915"/>
    </source>
</evidence>
<keyword evidence="15" id="KW-1185">Reference proteome</keyword>
<keyword evidence="3 11" id="KW-0479">Metal-binding</keyword>
<dbReference type="SMART" id="SM00868">
    <property type="entry name" value="zf-AD"/>
    <property type="match status" value="1"/>
</dbReference>
<evidence type="ECO:0000256" key="6">
    <source>
        <dbReference type="ARBA" id="ARBA00022833"/>
    </source>
</evidence>
<dbReference type="GO" id="GO:0008270">
    <property type="term" value="F:zinc ion binding"/>
    <property type="evidence" value="ECO:0007669"/>
    <property type="project" value="UniProtKB-UniRule"/>
</dbReference>
<dbReference type="Pfam" id="PF00096">
    <property type="entry name" value="zf-C2H2"/>
    <property type="match status" value="6"/>
</dbReference>
<dbReference type="SUPFAM" id="SSF57716">
    <property type="entry name" value="Glucocorticoid receptor-like (DNA-binding domain)"/>
    <property type="match status" value="1"/>
</dbReference>
<dbReference type="OrthoDB" id="7734462at2759"/>
<dbReference type="InterPro" id="IPR050331">
    <property type="entry name" value="Zinc_finger"/>
</dbReference>
<feature type="domain" description="ZAD" evidence="13">
    <location>
        <begin position="17"/>
        <end position="86"/>
    </location>
</feature>
<reference evidence="14" key="1">
    <citation type="submission" date="2020-08" db="EMBL/GenBank/DDBJ databases">
        <title>Genome sequencing and assembly of the red palm weevil Rhynchophorus ferrugineus.</title>
        <authorList>
            <person name="Dias G.B."/>
            <person name="Bergman C.M."/>
            <person name="Manee M."/>
        </authorList>
    </citation>
    <scope>NUCLEOTIDE SEQUENCE</scope>
    <source>
        <strain evidence="14">AA-2017</strain>
        <tissue evidence="14">Whole larva</tissue>
    </source>
</reference>
<feature type="domain" description="C2H2-type" evidence="12">
    <location>
        <begin position="271"/>
        <end position="298"/>
    </location>
</feature>
<accession>A0A834IWX4</accession>
<name>A0A834IWX4_RHYFE</name>
<dbReference type="PANTHER" id="PTHR16515">
    <property type="entry name" value="PR DOMAIN ZINC FINGER PROTEIN"/>
    <property type="match status" value="1"/>
</dbReference>
<dbReference type="Proteomes" id="UP000625711">
    <property type="component" value="Unassembled WGS sequence"/>
</dbReference>
<dbReference type="InterPro" id="IPR036236">
    <property type="entry name" value="Znf_C2H2_sf"/>
</dbReference>
<dbReference type="GO" id="GO:0010468">
    <property type="term" value="P:regulation of gene expression"/>
    <property type="evidence" value="ECO:0007669"/>
    <property type="project" value="TreeGrafter"/>
</dbReference>
<dbReference type="InterPro" id="IPR013087">
    <property type="entry name" value="Znf_C2H2_type"/>
</dbReference>
<dbReference type="PROSITE" id="PS00028">
    <property type="entry name" value="ZINC_FINGER_C2H2_1"/>
    <property type="match status" value="8"/>
</dbReference>
<dbReference type="EMBL" id="JAACXV010000239">
    <property type="protein sequence ID" value="KAF7281472.1"/>
    <property type="molecule type" value="Genomic_DNA"/>
</dbReference>